<organism evidence="8">
    <name type="scientific">marine metagenome</name>
    <dbReference type="NCBI Taxonomy" id="408172"/>
    <lineage>
        <taxon>unclassified sequences</taxon>
        <taxon>metagenomes</taxon>
        <taxon>ecological metagenomes</taxon>
    </lineage>
</organism>
<dbReference type="Gene3D" id="1.10.3860.10">
    <property type="entry name" value="Sodium:dicarboxylate symporter"/>
    <property type="match status" value="1"/>
</dbReference>
<dbReference type="GO" id="GO:0015293">
    <property type="term" value="F:symporter activity"/>
    <property type="evidence" value="ECO:0007669"/>
    <property type="project" value="UniProtKB-KW"/>
</dbReference>
<dbReference type="PRINTS" id="PR00173">
    <property type="entry name" value="EDTRNSPORT"/>
</dbReference>
<feature type="non-terminal residue" evidence="8">
    <location>
        <position position="1"/>
    </location>
</feature>
<sequence>VKLKLHWQILIAIVLASVVGWVAGDDGAILGVRFYSVFEFLGTLFINALKMLIVPLIASSIIVGIAGIGSEGSLGKLGGQTLACYAFTTLAAILVGLALVNIVQPGVVDGKPAGELLAFEADSSEVAKQVGNQGVTDVIEVFLRAVPPNIIDAAAKGEMLGIIFFCVLFGFFMSRLEHGLAEPLFKFWSGVFQVMMKITEWVMKFAPIGVFGLVARVVARTGFDAAKPLLIFAIVVLVALAIHVFVT</sequence>
<keyword evidence="4 7" id="KW-0812">Transmembrane</keyword>
<feature type="transmembrane region" description="Helical" evidence="7">
    <location>
        <begin position="201"/>
        <end position="219"/>
    </location>
</feature>
<evidence type="ECO:0000313" key="8">
    <source>
        <dbReference type="EMBL" id="SVD85462.1"/>
    </source>
</evidence>
<evidence type="ECO:0000256" key="3">
    <source>
        <dbReference type="ARBA" id="ARBA00022475"/>
    </source>
</evidence>
<dbReference type="InterPro" id="IPR036458">
    <property type="entry name" value="Na:dicarbo_symporter_sf"/>
</dbReference>
<keyword evidence="2" id="KW-0813">Transport</keyword>
<name>A0A382YQC2_9ZZZZ</name>
<keyword evidence="6 7" id="KW-0472">Membrane</keyword>
<feature type="transmembrane region" description="Helical" evidence="7">
    <location>
        <begin position="225"/>
        <end position="246"/>
    </location>
</feature>
<dbReference type="SUPFAM" id="SSF118215">
    <property type="entry name" value="Proton glutamate symport protein"/>
    <property type="match status" value="1"/>
</dbReference>
<dbReference type="PANTHER" id="PTHR42865:SF7">
    <property type="entry name" value="PROTON_GLUTAMATE-ASPARTATE SYMPORTER"/>
    <property type="match status" value="1"/>
</dbReference>
<evidence type="ECO:0000256" key="7">
    <source>
        <dbReference type="SAM" id="Phobius"/>
    </source>
</evidence>
<reference evidence="8" key="1">
    <citation type="submission" date="2018-05" db="EMBL/GenBank/DDBJ databases">
        <authorList>
            <person name="Lanie J.A."/>
            <person name="Ng W.-L."/>
            <person name="Kazmierczak K.M."/>
            <person name="Andrzejewski T.M."/>
            <person name="Davidsen T.M."/>
            <person name="Wayne K.J."/>
            <person name="Tettelin H."/>
            <person name="Glass J.I."/>
            <person name="Rusch D."/>
            <person name="Podicherti R."/>
            <person name="Tsui H.-C.T."/>
            <person name="Winkler M.E."/>
        </authorList>
    </citation>
    <scope>NUCLEOTIDE SEQUENCE</scope>
</reference>
<feature type="non-terminal residue" evidence="8">
    <location>
        <position position="247"/>
    </location>
</feature>
<evidence type="ECO:0008006" key="9">
    <source>
        <dbReference type="Google" id="ProtNLM"/>
    </source>
</evidence>
<evidence type="ECO:0000256" key="1">
    <source>
        <dbReference type="ARBA" id="ARBA00004651"/>
    </source>
</evidence>
<evidence type="ECO:0000256" key="6">
    <source>
        <dbReference type="ARBA" id="ARBA00023136"/>
    </source>
</evidence>
<feature type="transmembrane region" description="Helical" evidence="7">
    <location>
        <begin position="159"/>
        <end position="180"/>
    </location>
</feature>
<evidence type="ECO:0000256" key="5">
    <source>
        <dbReference type="ARBA" id="ARBA00022989"/>
    </source>
</evidence>
<gene>
    <name evidence="8" type="ORF">METZ01_LOCUS438316</name>
</gene>
<protein>
    <recommendedName>
        <fullName evidence="9">Cation:dicarboxylase symporter family transporter</fullName>
    </recommendedName>
</protein>
<proteinExistence type="predicted"/>
<feature type="transmembrane region" description="Helical" evidence="7">
    <location>
        <begin position="82"/>
        <end position="103"/>
    </location>
</feature>
<dbReference type="PANTHER" id="PTHR42865">
    <property type="entry name" value="PROTON/GLUTAMATE-ASPARTATE SYMPORTER"/>
    <property type="match status" value="1"/>
</dbReference>
<feature type="transmembrane region" description="Helical" evidence="7">
    <location>
        <begin position="7"/>
        <end position="24"/>
    </location>
</feature>
<feature type="transmembrane region" description="Helical" evidence="7">
    <location>
        <begin position="44"/>
        <end position="70"/>
    </location>
</feature>
<dbReference type="GO" id="GO:0006835">
    <property type="term" value="P:dicarboxylic acid transport"/>
    <property type="evidence" value="ECO:0007669"/>
    <property type="project" value="TreeGrafter"/>
</dbReference>
<keyword evidence="5 7" id="KW-1133">Transmembrane helix</keyword>
<dbReference type="AlphaFoldDB" id="A0A382YQC2"/>
<evidence type="ECO:0000256" key="2">
    <source>
        <dbReference type="ARBA" id="ARBA00022448"/>
    </source>
</evidence>
<dbReference type="Pfam" id="PF00375">
    <property type="entry name" value="SDF"/>
    <property type="match status" value="1"/>
</dbReference>
<keyword evidence="3" id="KW-1003">Cell membrane</keyword>
<evidence type="ECO:0000256" key="4">
    <source>
        <dbReference type="ARBA" id="ARBA00022692"/>
    </source>
</evidence>
<comment type="subcellular location">
    <subcellularLocation>
        <location evidence="1">Cell membrane</location>
        <topology evidence="1">Multi-pass membrane protein</topology>
    </subcellularLocation>
</comment>
<dbReference type="InterPro" id="IPR001991">
    <property type="entry name" value="Na-dicarboxylate_symporter"/>
</dbReference>
<dbReference type="EMBL" id="UINC01177688">
    <property type="protein sequence ID" value="SVD85462.1"/>
    <property type="molecule type" value="Genomic_DNA"/>
</dbReference>
<accession>A0A382YQC2</accession>
<dbReference type="GO" id="GO:0005886">
    <property type="term" value="C:plasma membrane"/>
    <property type="evidence" value="ECO:0007669"/>
    <property type="project" value="UniProtKB-SubCell"/>
</dbReference>